<proteinExistence type="predicted"/>
<organism evidence="2 3">
    <name type="scientific">Phaeodactylum tricornutum (strain CCAP 1055/1)</name>
    <dbReference type="NCBI Taxonomy" id="556484"/>
    <lineage>
        <taxon>Eukaryota</taxon>
        <taxon>Sar</taxon>
        <taxon>Stramenopiles</taxon>
        <taxon>Ochrophyta</taxon>
        <taxon>Bacillariophyta</taxon>
        <taxon>Bacillariophyceae</taxon>
        <taxon>Bacillariophycidae</taxon>
        <taxon>Naviculales</taxon>
        <taxon>Phaeodactylaceae</taxon>
        <taxon>Phaeodactylum</taxon>
    </lineage>
</organism>
<keyword evidence="3" id="KW-1185">Reference proteome</keyword>
<keyword evidence="1" id="KW-0812">Transmembrane</keyword>
<reference evidence="2 3" key="1">
    <citation type="journal article" date="2008" name="Nature">
        <title>The Phaeodactylum genome reveals the evolutionary history of diatom genomes.</title>
        <authorList>
            <person name="Bowler C."/>
            <person name="Allen A.E."/>
            <person name="Badger J.H."/>
            <person name="Grimwood J."/>
            <person name="Jabbari K."/>
            <person name="Kuo A."/>
            <person name="Maheswari U."/>
            <person name="Martens C."/>
            <person name="Maumus F."/>
            <person name="Otillar R.P."/>
            <person name="Rayko E."/>
            <person name="Salamov A."/>
            <person name="Vandepoele K."/>
            <person name="Beszteri B."/>
            <person name="Gruber A."/>
            <person name="Heijde M."/>
            <person name="Katinka M."/>
            <person name="Mock T."/>
            <person name="Valentin K."/>
            <person name="Verret F."/>
            <person name="Berges J.A."/>
            <person name="Brownlee C."/>
            <person name="Cadoret J.P."/>
            <person name="Chiovitti A."/>
            <person name="Choi C.J."/>
            <person name="Coesel S."/>
            <person name="De Martino A."/>
            <person name="Detter J.C."/>
            <person name="Durkin C."/>
            <person name="Falciatore A."/>
            <person name="Fournet J."/>
            <person name="Haruta M."/>
            <person name="Huysman M.J."/>
            <person name="Jenkins B.D."/>
            <person name="Jiroutova K."/>
            <person name="Jorgensen R.E."/>
            <person name="Joubert Y."/>
            <person name="Kaplan A."/>
            <person name="Kroger N."/>
            <person name="Kroth P.G."/>
            <person name="La Roche J."/>
            <person name="Lindquist E."/>
            <person name="Lommer M."/>
            <person name="Martin-Jezequel V."/>
            <person name="Lopez P.J."/>
            <person name="Lucas S."/>
            <person name="Mangogna M."/>
            <person name="McGinnis K."/>
            <person name="Medlin L.K."/>
            <person name="Montsant A."/>
            <person name="Oudot-Le Secq M.P."/>
            <person name="Napoli C."/>
            <person name="Obornik M."/>
            <person name="Parker M.S."/>
            <person name="Petit J.L."/>
            <person name="Porcel B.M."/>
            <person name="Poulsen N."/>
            <person name="Robison M."/>
            <person name="Rychlewski L."/>
            <person name="Rynearson T.A."/>
            <person name="Schmutz J."/>
            <person name="Shapiro H."/>
            <person name="Siaut M."/>
            <person name="Stanley M."/>
            <person name="Sussman M.R."/>
            <person name="Taylor A.R."/>
            <person name="Vardi A."/>
            <person name="von Dassow P."/>
            <person name="Vyverman W."/>
            <person name="Willis A."/>
            <person name="Wyrwicz L.S."/>
            <person name="Rokhsar D.S."/>
            <person name="Weissenbach J."/>
            <person name="Armbrust E.V."/>
            <person name="Green B.R."/>
            <person name="Van de Peer Y."/>
            <person name="Grigoriev I.V."/>
        </authorList>
    </citation>
    <scope>NUCLEOTIDE SEQUENCE [LARGE SCALE GENOMIC DNA]</scope>
    <source>
        <strain evidence="2 3">CCAP 1055/1</strain>
    </source>
</reference>
<dbReference type="OrthoDB" id="55052at2759"/>
<dbReference type="GeneID" id="7201734"/>
<reference evidence="3" key="2">
    <citation type="submission" date="2008-08" db="EMBL/GenBank/DDBJ databases">
        <authorList>
            <consortium name="Diatom Consortium"/>
            <person name="Grigoriev I."/>
            <person name="Grimwood J."/>
            <person name="Kuo A."/>
            <person name="Otillar R.P."/>
            <person name="Salamov A."/>
            <person name="Detter J.C."/>
            <person name="Lindquist E."/>
            <person name="Shapiro H."/>
            <person name="Lucas S."/>
            <person name="Glavina del Rio T."/>
            <person name="Pitluck S."/>
            <person name="Rokhsar D."/>
            <person name="Bowler C."/>
        </authorList>
    </citation>
    <scope>GENOME REANNOTATION</scope>
    <source>
        <strain evidence="3">CCAP 1055/1</strain>
    </source>
</reference>
<dbReference type="InParanoid" id="B7G1T9"/>
<protein>
    <recommendedName>
        <fullName evidence="4">Transmembrane protein</fullName>
    </recommendedName>
</protein>
<keyword evidence="1" id="KW-0472">Membrane</keyword>
<evidence type="ECO:0008006" key="4">
    <source>
        <dbReference type="Google" id="ProtNLM"/>
    </source>
</evidence>
<name>B7G1T9_PHATC</name>
<dbReference type="AlphaFoldDB" id="B7G1T9"/>
<keyword evidence="1" id="KW-1133">Transmembrane helix</keyword>
<sequence>MFGFDNQWCLHMIPALLSAFAFTTAALASFWCETIKFVPNDDTPNNLPSLHFGIWYQRQTEVKSIEVGDNVRVVVRNTCVDYPGSIDIDSSWKTARAFSVMALLIGGLVTFALVLAPCAYSYAGKGRWQSVAIFCLVVLPLFQGLTFLLFQSDACLENPVVSNIRNTEDQQQGLDFYPDECEWDAGSSANVSAAVLWFVAGLAMLAMGAPRRPERPPPETQQVTYQHTENLDGTATVAETAVVKGTAISTEDPHSAVTE</sequence>
<dbReference type="KEGG" id="pti:PHATRDRAFT_46602"/>
<gene>
    <name evidence="2" type="ORF">PHATRDRAFT_46602</name>
</gene>
<dbReference type="RefSeq" id="XP_002180911.1">
    <property type="nucleotide sequence ID" value="XM_002180875.1"/>
</dbReference>
<dbReference type="Proteomes" id="UP000000759">
    <property type="component" value="Chromosome 10"/>
</dbReference>
<dbReference type="EMBL" id="CM000613">
    <property type="protein sequence ID" value="EEC47563.1"/>
    <property type="molecule type" value="Genomic_DNA"/>
</dbReference>
<feature type="transmembrane region" description="Helical" evidence="1">
    <location>
        <begin position="131"/>
        <end position="150"/>
    </location>
</feature>
<dbReference type="PaxDb" id="2850-Phatr46602"/>
<dbReference type="HOGENOM" id="CLU_087137_0_0_1"/>
<accession>B7G1T9</accession>
<evidence type="ECO:0000313" key="3">
    <source>
        <dbReference type="Proteomes" id="UP000000759"/>
    </source>
</evidence>
<evidence type="ECO:0000256" key="1">
    <source>
        <dbReference type="SAM" id="Phobius"/>
    </source>
</evidence>
<evidence type="ECO:0000313" key="2">
    <source>
        <dbReference type="EMBL" id="EEC47563.1"/>
    </source>
</evidence>
<feature type="transmembrane region" description="Helical" evidence="1">
    <location>
        <begin position="97"/>
        <end position="119"/>
    </location>
</feature>
<dbReference type="eggNOG" id="ENOG502SU2E">
    <property type="taxonomic scope" value="Eukaryota"/>
</dbReference>
<dbReference type="Gene3D" id="1.20.140.150">
    <property type="match status" value="1"/>
</dbReference>